<dbReference type="EMBL" id="KV454436">
    <property type="protein sequence ID" value="ODQ78212.1"/>
    <property type="molecule type" value="Genomic_DNA"/>
</dbReference>
<evidence type="ECO:0000313" key="2">
    <source>
        <dbReference type="Proteomes" id="UP000094336"/>
    </source>
</evidence>
<name>A0A1E3QM99_9ASCO</name>
<sequence>MSQSGSTTFTLKIIGGSYNYIIYRAPTSLVYPRVHAGRFIFTKIHISRSRWPSWDKLILDSTGF</sequence>
<keyword evidence="2" id="KW-1185">Reference proteome</keyword>
<dbReference type="RefSeq" id="XP_018983540.1">
    <property type="nucleotide sequence ID" value="XM_019129593.1"/>
</dbReference>
<dbReference type="AlphaFoldDB" id="A0A1E3QM99"/>
<reference evidence="2" key="1">
    <citation type="submission" date="2016-05" db="EMBL/GenBank/DDBJ databases">
        <title>Comparative genomics of biotechnologically important yeasts.</title>
        <authorList>
            <consortium name="DOE Joint Genome Institute"/>
            <person name="Riley R."/>
            <person name="Haridas S."/>
            <person name="Wolfe K.H."/>
            <person name="Lopes M.R."/>
            <person name="Hittinger C.T."/>
            <person name="Goker M."/>
            <person name="Salamov A."/>
            <person name="Wisecaver J."/>
            <person name="Long T.M."/>
            <person name="Aerts A.L."/>
            <person name="Barry K."/>
            <person name="Choi C."/>
            <person name="Clum A."/>
            <person name="Coughlan A.Y."/>
            <person name="Deshpande S."/>
            <person name="Douglass A.P."/>
            <person name="Hanson S.J."/>
            <person name="Klenk H.-P."/>
            <person name="Labutti K."/>
            <person name="Lapidus A."/>
            <person name="Lindquist E."/>
            <person name="Lipzen A."/>
            <person name="Meier-Kolthoff J.P."/>
            <person name="Ohm R.A."/>
            <person name="Otillar R.P."/>
            <person name="Pangilinan J."/>
            <person name="Peng Y."/>
            <person name="Rokas A."/>
            <person name="Rosa C.A."/>
            <person name="Scheuner C."/>
            <person name="Sibirny A.A."/>
            <person name="Slot J.C."/>
            <person name="Stielow J.B."/>
            <person name="Sun H."/>
            <person name="Kurtzman C.P."/>
            <person name="Blackwell M."/>
            <person name="Grigoriev I.V."/>
            <person name="Jeffries T.W."/>
        </authorList>
    </citation>
    <scope>NUCLEOTIDE SEQUENCE [LARGE SCALE GENOMIC DNA]</scope>
    <source>
        <strain evidence="2">NRRL Y-12698</strain>
    </source>
</reference>
<protein>
    <submittedName>
        <fullName evidence="1">Uncharacterized protein</fullName>
    </submittedName>
</protein>
<organism evidence="1 2">
    <name type="scientific">Babjeviella inositovora NRRL Y-12698</name>
    <dbReference type="NCBI Taxonomy" id="984486"/>
    <lineage>
        <taxon>Eukaryota</taxon>
        <taxon>Fungi</taxon>
        <taxon>Dikarya</taxon>
        <taxon>Ascomycota</taxon>
        <taxon>Saccharomycotina</taxon>
        <taxon>Pichiomycetes</taxon>
        <taxon>Serinales incertae sedis</taxon>
        <taxon>Babjeviella</taxon>
    </lineage>
</organism>
<gene>
    <name evidence="1" type="ORF">BABINDRAFT_162876</name>
</gene>
<proteinExistence type="predicted"/>
<dbReference type="GeneID" id="30147446"/>
<evidence type="ECO:0000313" key="1">
    <source>
        <dbReference type="EMBL" id="ODQ78212.1"/>
    </source>
</evidence>
<dbReference type="Proteomes" id="UP000094336">
    <property type="component" value="Unassembled WGS sequence"/>
</dbReference>
<accession>A0A1E3QM99</accession>